<keyword evidence="4" id="KW-0804">Transcription</keyword>
<protein>
    <recommendedName>
        <fullName evidence="5">RNA polymerase sigma-70 domain-containing protein</fullName>
    </recommendedName>
</protein>
<dbReference type="InterPro" id="IPR007630">
    <property type="entry name" value="RNA_pol_sigma70_r4"/>
</dbReference>
<dbReference type="Gene3D" id="1.10.1740.10">
    <property type="match status" value="1"/>
</dbReference>
<sequence length="244" mass="28550">MLEAQQLPFEDEYAQWQTQPSQNNEEQILRQHLGLVKRIVQQLHHHASGCMGIDDMEQIGLLGLLEAVRRYGEMDDNFRYFAARRVRGAILDELRRRDWRPRQLRQQVHELNKVTKLLTKQLKRQPSEHELAEALKISLDECHRLLYAAQAEELYSLEQLFESDSASVDFGESDSNLQHLINDDLLKHVLSQLPKREQLILDFYYQKELSLKEIAIVVGLSEARICQLHKQAIKQMNAMIKSLL</sequence>
<dbReference type="InterPro" id="IPR012845">
    <property type="entry name" value="RNA_pol_sigma_FliA_WhiG"/>
</dbReference>
<name>A0A0B9H245_9GAMM</name>
<dbReference type="Gene3D" id="1.20.140.160">
    <property type="match status" value="1"/>
</dbReference>
<dbReference type="PROSITE" id="PS00716">
    <property type="entry name" value="SIGMA70_2"/>
    <property type="match status" value="1"/>
</dbReference>
<dbReference type="Pfam" id="PF04539">
    <property type="entry name" value="Sigma70_r3"/>
    <property type="match status" value="1"/>
</dbReference>
<dbReference type="InterPro" id="IPR013325">
    <property type="entry name" value="RNA_pol_sigma_r2"/>
</dbReference>
<dbReference type="GO" id="GO:0016987">
    <property type="term" value="F:sigma factor activity"/>
    <property type="evidence" value="ECO:0007669"/>
    <property type="project" value="UniProtKB-KW"/>
</dbReference>
<evidence type="ECO:0000259" key="5">
    <source>
        <dbReference type="PROSITE" id="PS00716"/>
    </source>
</evidence>
<keyword evidence="2" id="KW-0731">Sigma factor</keyword>
<keyword evidence="1" id="KW-0805">Transcription regulation</keyword>
<dbReference type="NCBIfam" id="TIGR02937">
    <property type="entry name" value="sigma70-ECF"/>
    <property type="match status" value="1"/>
</dbReference>
<dbReference type="PANTHER" id="PTHR30385:SF7">
    <property type="entry name" value="RNA POLYMERASE SIGMA FACTOR FLIA"/>
    <property type="match status" value="1"/>
</dbReference>
<comment type="caution">
    <text evidence="6">The sequence shown here is derived from an EMBL/GenBank/DDBJ whole genome shotgun (WGS) entry which is preliminary data.</text>
</comment>
<dbReference type="Pfam" id="PF04542">
    <property type="entry name" value="Sigma70_r2"/>
    <property type="match status" value="1"/>
</dbReference>
<evidence type="ECO:0000313" key="7">
    <source>
        <dbReference type="Proteomes" id="UP000031278"/>
    </source>
</evidence>
<gene>
    <name evidence="6" type="ORF">RJ45_14710</name>
</gene>
<evidence type="ECO:0000256" key="4">
    <source>
        <dbReference type="ARBA" id="ARBA00023163"/>
    </source>
</evidence>
<proteinExistence type="predicted"/>
<dbReference type="NCBIfam" id="TIGR02479">
    <property type="entry name" value="FliA_WhiG"/>
    <property type="match status" value="1"/>
</dbReference>
<evidence type="ECO:0000256" key="2">
    <source>
        <dbReference type="ARBA" id="ARBA00023082"/>
    </source>
</evidence>
<dbReference type="NCBIfam" id="NF005413">
    <property type="entry name" value="PRK06986.1"/>
    <property type="match status" value="1"/>
</dbReference>
<dbReference type="SUPFAM" id="SSF88946">
    <property type="entry name" value="Sigma2 domain of RNA polymerase sigma factors"/>
    <property type="match status" value="1"/>
</dbReference>
<dbReference type="GO" id="GO:0006352">
    <property type="term" value="P:DNA-templated transcription initiation"/>
    <property type="evidence" value="ECO:0007669"/>
    <property type="project" value="InterPro"/>
</dbReference>
<dbReference type="Pfam" id="PF04545">
    <property type="entry name" value="Sigma70_r4"/>
    <property type="match status" value="1"/>
</dbReference>
<feature type="domain" description="RNA polymerase sigma-70" evidence="5">
    <location>
        <begin position="210"/>
        <end position="236"/>
    </location>
</feature>
<dbReference type="InterPro" id="IPR000943">
    <property type="entry name" value="RNA_pol_sigma70"/>
</dbReference>
<dbReference type="SUPFAM" id="SSF88659">
    <property type="entry name" value="Sigma3 and sigma4 domains of RNA polymerase sigma factors"/>
    <property type="match status" value="2"/>
</dbReference>
<dbReference type="Proteomes" id="UP000031278">
    <property type="component" value="Unassembled WGS sequence"/>
</dbReference>
<evidence type="ECO:0000256" key="3">
    <source>
        <dbReference type="ARBA" id="ARBA00023125"/>
    </source>
</evidence>
<dbReference type="InterPro" id="IPR014284">
    <property type="entry name" value="RNA_pol_sigma-70_dom"/>
</dbReference>
<organism evidence="6 7">
    <name type="scientific">Photobacterium gaetbulicola</name>
    <dbReference type="NCBI Taxonomy" id="1295392"/>
    <lineage>
        <taxon>Bacteria</taxon>
        <taxon>Pseudomonadati</taxon>
        <taxon>Pseudomonadota</taxon>
        <taxon>Gammaproteobacteria</taxon>
        <taxon>Vibrionales</taxon>
        <taxon>Vibrionaceae</taxon>
        <taxon>Photobacterium</taxon>
    </lineage>
</organism>
<dbReference type="AlphaFoldDB" id="A0A0B9H245"/>
<dbReference type="EMBL" id="JWLZ01000167">
    <property type="protein sequence ID" value="KHT62892.1"/>
    <property type="molecule type" value="Genomic_DNA"/>
</dbReference>
<dbReference type="PANTHER" id="PTHR30385">
    <property type="entry name" value="SIGMA FACTOR F FLAGELLAR"/>
    <property type="match status" value="1"/>
</dbReference>
<accession>A0A0B9H245</accession>
<dbReference type="InterPro" id="IPR007624">
    <property type="entry name" value="RNA_pol_sigma70_r3"/>
</dbReference>
<dbReference type="InterPro" id="IPR007627">
    <property type="entry name" value="RNA_pol_sigma70_r2"/>
</dbReference>
<evidence type="ECO:0000256" key="1">
    <source>
        <dbReference type="ARBA" id="ARBA00023015"/>
    </source>
</evidence>
<dbReference type="InterPro" id="IPR013324">
    <property type="entry name" value="RNA_pol_sigma_r3/r4-like"/>
</dbReference>
<dbReference type="GO" id="GO:0003899">
    <property type="term" value="F:DNA-directed RNA polymerase activity"/>
    <property type="evidence" value="ECO:0007669"/>
    <property type="project" value="InterPro"/>
</dbReference>
<dbReference type="RefSeq" id="WP_039463578.1">
    <property type="nucleotide sequence ID" value="NZ_JWLZ01000167.1"/>
</dbReference>
<reference evidence="6 7" key="1">
    <citation type="submission" date="2014-12" db="EMBL/GenBank/DDBJ databases">
        <title>Genome sequencing of Photobacterium gaetbulicola AD005a.</title>
        <authorList>
            <person name="Adrian T.G.S."/>
            <person name="Chan K.G."/>
        </authorList>
    </citation>
    <scope>NUCLEOTIDE SEQUENCE [LARGE SCALE GENOMIC DNA]</scope>
    <source>
        <strain evidence="6 7">AD005a</strain>
    </source>
</reference>
<keyword evidence="3" id="KW-0238">DNA-binding</keyword>
<dbReference type="CDD" id="cd06171">
    <property type="entry name" value="Sigma70_r4"/>
    <property type="match status" value="1"/>
</dbReference>
<evidence type="ECO:0000313" key="6">
    <source>
        <dbReference type="EMBL" id="KHT62892.1"/>
    </source>
</evidence>
<dbReference type="PRINTS" id="PR00046">
    <property type="entry name" value="SIGMA70FCT"/>
</dbReference>
<dbReference type="GO" id="GO:0003677">
    <property type="term" value="F:DNA binding"/>
    <property type="evidence" value="ECO:0007669"/>
    <property type="project" value="UniProtKB-KW"/>
</dbReference>